<gene>
    <name evidence="1" type="ORF">Q3C12_27080</name>
</gene>
<keyword evidence="1" id="KW-0378">Hydrolase</keyword>
<reference evidence="1" key="1">
    <citation type="submission" date="2023-07" db="EMBL/GenBank/DDBJ databases">
        <authorList>
            <person name="Aktuganov G."/>
            <person name="Boyko T."/>
            <person name="Delegan Y."/>
            <person name="Galimzianova N."/>
            <person name="Gilvanova E."/>
            <person name="Korobov V."/>
            <person name="Kuzmina L."/>
            <person name="Melentiev A."/>
            <person name="Milman P."/>
            <person name="Ryabova A."/>
            <person name="Stupak E."/>
            <person name="Yasakov T."/>
            <person name="Zharikova N."/>
            <person name="Zhurenko E."/>
        </authorList>
    </citation>
    <scope>NUCLEOTIDE SEQUENCE</scope>
    <source>
        <strain evidence="1">IB-739</strain>
    </source>
</reference>
<keyword evidence="1" id="KW-0067">ATP-binding</keyword>
<proteinExistence type="predicted"/>
<keyword evidence="1" id="KW-0547">Nucleotide-binding</keyword>
<organism evidence="1 2">
    <name type="scientific">Paenibacillus ehimensis</name>
    <dbReference type="NCBI Taxonomy" id="79264"/>
    <lineage>
        <taxon>Bacteria</taxon>
        <taxon>Bacillati</taxon>
        <taxon>Bacillota</taxon>
        <taxon>Bacilli</taxon>
        <taxon>Bacillales</taxon>
        <taxon>Paenibacillaceae</taxon>
        <taxon>Paenibacillus</taxon>
    </lineage>
</organism>
<dbReference type="GO" id="GO:0004386">
    <property type="term" value="F:helicase activity"/>
    <property type="evidence" value="ECO:0007669"/>
    <property type="project" value="UniProtKB-KW"/>
</dbReference>
<keyword evidence="1" id="KW-0347">Helicase</keyword>
<name>A0ABT8VI67_9BACL</name>
<keyword evidence="2" id="KW-1185">Reference proteome</keyword>
<evidence type="ECO:0000313" key="2">
    <source>
        <dbReference type="Proteomes" id="UP001168883"/>
    </source>
</evidence>
<protein>
    <submittedName>
        <fullName evidence="1">Replicative helicase loader/inhibitor</fullName>
    </submittedName>
</protein>
<comment type="caution">
    <text evidence="1">The sequence shown here is derived from an EMBL/GenBank/DDBJ whole genome shotgun (WGS) entry which is preliminary data.</text>
</comment>
<dbReference type="EMBL" id="JAUMKJ010000044">
    <property type="protein sequence ID" value="MDO3680680.1"/>
    <property type="molecule type" value="Genomic_DNA"/>
</dbReference>
<sequence>MKKSELIQILTILRNTYNNFTFDDFKENLWFDLLKDLPDGTGLANVREHVMSNKYPPTIADIRMSKEEEIKEDPEIRARNIEIALSAWVRAGNDPEAFVYEPNGDSIKRLRA</sequence>
<accession>A0ABT8VI67</accession>
<dbReference type="Gene3D" id="1.10.8.200">
    <property type="entry name" value="Replisome organizer (g39p helicase loader/inhibitor protein)"/>
    <property type="match status" value="1"/>
</dbReference>
<dbReference type="RefSeq" id="WP_302880891.1">
    <property type="nucleotide sequence ID" value="NZ_JAUMKJ010000044.1"/>
</dbReference>
<dbReference type="Proteomes" id="UP001168883">
    <property type="component" value="Unassembled WGS sequence"/>
</dbReference>
<evidence type="ECO:0000313" key="1">
    <source>
        <dbReference type="EMBL" id="MDO3680680.1"/>
    </source>
</evidence>